<proteinExistence type="predicted"/>
<name>A0AC58M7V6_CASCN</name>
<gene>
    <name evidence="2" type="primary">LOC109690835</name>
</gene>
<keyword evidence="1" id="KW-1185">Reference proteome</keyword>
<organism evidence="1 2">
    <name type="scientific">Castor canadensis</name>
    <name type="common">American beaver</name>
    <dbReference type="NCBI Taxonomy" id="51338"/>
    <lineage>
        <taxon>Eukaryota</taxon>
        <taxon>Metazoa</taxon>
        <taxon>Chordata</taxon>
        <taxon>Craniata</taxon>
        <taxon>Vertebrata</taxon>
        <taxon>Euteleostomi</taxon>
        <taxon>Mammalia</taxon>
        <taxon>Eutheria</taxon>
        <taxon>Euarchontoglires</taxon>
        <taxon>Glires</taxon>
        <taxon>Rodentia</taxon>
        <taxon>Castorimorpha</taxon>
        <taxon>Castoridae</taxon>
        <taxon>Castor</taxon>
    </lineage>
</organism>
<protein>
    <submittedName>
        <fullName evidence="2">Uncharacterized protein isoform X1</fullName>
    </submittedName>
</protein>
<sequence>MGNRASRLGCLGEKKSHSGARARSQRVPSPPSAPRGPLPPRIIWAWWGPRAIQVTEVTETVVTETVVTEAMEVSPAPLDTLRSWLDGMEELQASQGPLAADATVAAAQLREQELLQRLLRERAPQVEPRLQEAGSPAELHTQWHCLVQRAEARWGLLERLVPAAQSFETACDTLLAQLSPGEKLLAELWQDQPGPEGREGAAQRLQHVCEAAAAHVKDLDRALETGQRLAELLTEDQAQLVIQQLEQLQERVRLTISGVARAQWKLLHAVGTESAEPSPPASLETHLDLEGPPSKHPGLKDQMQLSIQLTHLAERLEQLAQRAEAPGQAAVPTMSICEQCLSPAVLRAEMESLGGHWSEAQEQDSKLKAVWEPSAWGPAEWIWCGLAERTALEEGLQPAGSQIPALQVPGKARGRKGVTPETLGRRGNPTEEFPWGKQTLVVSWPWRGLALRGGVTCEGTCYLGLLMELLDCQAAKDRLHTLEAMLMPVGHLMEELFTRSNRALAKGLHSDFVDQHRVVQAQSWVLEELPGVLGAAGMKHWIGAPGEALALRGPDQGRPRDLGSRAQACLLGQSPEEMSWRPQWAETTLGSRSWMKSEPRERSQEDKDQCVQLEQGYPEQSLTASILAAGEQGRDGQVWPGCPWRKCGAIPKFTTNNQQQPYNMARAGDVEGTWTQVSRGRPKVQGASVSKCYGSLMVRVGGGWVALDEFLVKNDPGRAKGRTSQKIHERFLCWAGAPSRPAPEVITLRLWASIHIASSRPLPRKTGLPSTQVHRDPSSYKVKALEGPTEESL</sequence>
<accession>A0AC58M7V6</accession>
<reference evidence="2" key="1">
    <citation type="submission" date="2025-08" db="UniProtKB">
        <authorList>
            <consortium name="RefSeq"/>
        </authorList>
    </citation>
    <scope>IDENTIFICATION</scope>
</reference>
<evidence type="ECO:0000313" key="2">
    <source>
        <dbReference type="RefSeq" id="XP_073925485.1"/>
    </source>
</evidence>
<evidence type="ECO:0000313" key="1">
    <source>
        <dbReference type="Proteomes" id="UP001732720"/>
    </source>
</evidence>
<dbReference type="Proteomes" id="UP001732720">
    <property type="component" value="Chromosome 3"/>
</dbReference>
<dbReference type="RefSeq" id="XP_073925485.1">
    <property type="nucleotide sequence ID" value="XM_074069384.1"/>
</dbReference>